<evidence type="ECO:0000313" key="3">
    <source>
        <dbReference type="Proteomes" id="UP000309215"/>
    </source>
</evidence>
<comment type="caution">
    <text evidence="2">The sequence shown here is derived from an EMBL/GenBank/DDBJ whole genome shotgun (WGS) entry which is preliminary data.</text>
</comment>
<dbReference type="Gene3D" id="3.60.21.10">
    <property type="match status" value="1"/>
</dbReference>
<dbReference type="RefSeq" id="WP_136926852.1">
    <property type="nucleotide sequence ID" value="NZ_SSMQ01000001.1"/>
</dbReference>
<dbReference type="InterPro" id="IPR007111">
    <property type="entry name" value="NACHT_NTPase"/>
</dbReference>
<accession>A0A4U1JJW7</accession>
<dbReference type="InterPro" id="IPR029052">
    <property type="entry name" value="Metallo-depent_PP-like"/>
</dbReference>
<reference evidence="2 3" key="1">
    <citation type="submission" date="2019-04" db="EMBL/GenBank/DDBJ databases">
        <authorList>
            <person name="Li Y."/>
            <person name="Wang J."/>
        </authorList>
    </citation>
    <scope>NUCLEOTIDE SEQUENCE [LARGE SCALE GENOMIC DNA]</scope>
    <source>
        <strain evidence="2 3">DSM 14668</strain>
    </source>
</reference>
<dbReference type="OrthoDB" id="651281at2"/>
<evidence type="ECO:0000259" key="1">
    <source>
        <dbReference type="PROSITE" id="PS50837"/>
    </source>
</evidence>
<dbReference type="InterPro" id="IPR004843">
    <property type="entry name" value="Calcineurin-like_PHP"/>
</dbReference>
<organism evidence="2 3">
    <name type="scientific">Polyangium fumosum</name>
    <dbReference type="NCBI Taxonomy" id="889272"/>
    <lineage>
        <taxon>Bacteria</taxon>
        <taxon>Pseudomonadati</taxon>
        <taxon>Myxococcota</taxon>
        <taxon>Polyangia</taxon>
        <taxon>Polyangiales</taxon>
        <taxon>Polyangiaceae</taxon>
        <taxon>Polyangium</taxon>
    </lineage>
</organism>
<dbReference type="PROSITE" id="PS50837">
    <property type="entry name" value="NACHT"/>
    <property type="match status" value="1"/>
</dbReference>
<gene>
    <name evidence="2" type="ORF">E8A74_00305</name>
</gene>
<protein>
    <submittedName>
        <fullName evidence="2">NACHT domain-containing protein</fullName>
    </submittedName>
</protein>
<dbReference type="EMBL" id="SSMQ01000001">
    <property type="protein sequence ID" value="TKD13036.1"/>
    <property type="molecule type" value="Genomic_DNA"/>
</dbReference>
<name>A0A4U1JJW7_9BACT</name>
<evidence type="ECO:0000313" key="2">
    <source>
        <dbReference type="EMBL" id="TKD13036.1"/>
    </source>
</evidence>
<sequence length="1559" mass="173664">MDRDDVALFAGTLPGATAAVELAPLVERLSPGNEGARELEVLSDELVSAWAQREGFDPQAHYVVEAHPTHSEAYSISLYEADAVRHWSTPELVKLLRLVPALFARYYPESAEARALLPGYDGFDFHAFGRLYREKIARAFEHVSLLGFPPDALRQKDARGDIRLADLFVPTRFITDDRDQKKPTLAGLLQYGSSALILGDPGMGKTTLLAFLSLLHSDPGVTLEGYRPSQRRIPFFVSLREYAIEIHKNELTLVDFLAARARSDHSLPNAHPAFFEATLRMGEALVLLDGLDEVGASTTRSRVAKAVREFRAAYPRCPVWVTSRIHGYTADIALPRGEFEHLRIGPLADEDIAHFIERWYRIQIRENDRLRESQQSSLRRAVFRTSQVRALATNPLLLTLMAFVHRFLGHLPQERGELYEKCVDMLLRTWLDAKERPEKHAFERRALPTELPRAYLEKLALHVQSRAPGDAYSVRGLFSRDDALDFLTQLHRERAEDEERALSHEAAHAEMRDFIDFACDRVGLLVDRGGGKLSFLHLTLQEYLAAYAGSFDVDDDDEVQFVREHLGDGAWEEVLLLRWFVLAKKRGERRRKLVRDLLGEIVDALAKTPEHPGWLTLGRAIRDGLVSRERDRRVILSVILSRWAQKPAFSGDIFAVLDDICEFGDSDLRTELRAACADLQEKGTSAEALAAVHLEGKLLGDLPGVADRIRARPDLAELLPDLVVFRDEPALGTIVDERSTVDHWATALAALGGTAVYRTTLGWLTGLSESPVPSEAPFLGAARWLRDRIRAEIGSRLAYTEHYPERVHFLLQSPYGWRLSDWTHTLTAPLAFRNIPQALAALPQPAPITTTLRHPKLARDRMGNADLVEAPIIDRLVRFNQDALATFSEGEPIPEDTVHDIAVAFVRTVVRTFAWSFPRSFTGNPKPTFVREFVQSLGRDLRSDILRSFGRAFAQNFLRDFFRSLGRAFLRAFGPALGRDFVRDLVPAPERRRYAAVFGNPDTLASALDWEALWDQALGEESHVARVLEQDDFWWLIYIHRPRLGIHAEARLPNLTFDLKNPLALPVLLADVGTIAANEWLFALSRHLHVQQSDEKSSDEAWETWLDQNPVDAFWVAFAWDEHAKLIRQHHGRLDGPLGALALAHADYASLMTGFDLVATCPAWKSLLDEAGAETIAALRVLGSMPAPPASAPAAAAPASAPASASVSASAPAPEAAPLFTWLHLSDLHFGLPGAGDRHNQSQILSILRDDLSALARQNLPCPDAILVTGDIAWSGKPDQYAEASKWLLDVAQRLGLTKDRIFVVPGNHDVDRGMDADRTVKRLLRGLRSGDDDLDDALENAGDLDLLRRRQAAYLDFAAAFAPACRDLFWSCTEATRDGLSLRLLGVNTSLLAAGDDDARKLRLGQRQRALLNDAARERELVLVLGHHPLEDDWLAEQRDLARFLGSRAHAYLAGHVHDAKSERIVTGGGADALRILAGAVYGGRERDIPHGHAYSVTSIHRAPSGAVLRVHPRRFSFKNYDFRLDVDSTDEGRSYAEHPLARLSLPPAGGRFVSSAP</sequence>
<proteinExistence type="predicted"/>
<feature type="domain" description="NACHT" evidence="1">
    <location>
        <begin position="193"/>
        <end position="294"/>
    </location>
</feature>
<dbReference type="PANTHER" id="PTHR46844:SF1">
    <property type="entry name" value="SLR5058 PROTEIN"/>
    <property type="match status" value="1"/>
</dbReference>
<dbReference type="GO" id="GO:0016787">
    <property type="term" value="F:hydrolase activity"/>
    <property type="evidence" value="ECO:0007669"/>
    <property type="project" value="InterPro"/>
</dbReference>
<dbReference type="InterPro" id="IPR027417">
    <property type="entry name" value="P-loop_NTPase"/>
</dbReference>
<dbReference type="SUPFAM" id="SSF52540">
    <property type="entry name" value="P-loop containing nucleoside triphosphate hydrolases"/>
    <property type="match status" value="1"/>
</dbReference>
<dbReference type="Pfam" id="PF05729">
    <property type="entry name" value="NACHT"/>
    <property type="match status" value="1"/>
</dbReference>
<keyword evidence="3" id="KW-1185">Reference proteome</keyword>
<dbReference type="Gene3D" id="3.40.50.300">
    <property type="entry name" value="P-loop containing nucleotide triphosphate hydrolases"/>
    <property type="match status" value="1"/>
</dbReference>
<dbReference type="Proteomes" id="UP000309215">
    <property type="component" value="Unassembled WGS sequence"/>
</dbReference>
<dbReference type="SUPFAM" id="SSF56300">
    <property type="entry name" value="Metallo-dependent phosphatases"/>
    <property type="match status" value="1"/>
</dbReference>
<dbReference type="PANTHER" id="PTHR46844">
    <property type="entry name" value="SLR5058 PROTEIN"/>
    <property type="match status" value="1"/>
</dbReference>
<dbReference type="Pfam" id="PF00149">
    <property type="entry name" value="Metallophos"/>
    <property type="match status" value="1"/>
</dbReference>